<dbReference type="Proteomes" id="UP001597033">
    <property type="component" value="Unassembled WGS sequence"/>
</dbReference>
<reference evidence="3" key="1">
    <citation type="journal article" date="2019" name="Int. J. Syst. Evol. Microbiol.">
        <title>The Global Catalogue of Microorganisms (GCM) 10K type strain sequencing project: providing services to taxonomists for standard genome sequencing and annotation.</title>
        <authorList>
            <consortium name="The Broad Institute Genomics Platform"/>
            <consortium name="The Broad Institute Genome Sequencing Center for Infectious Disease"/>
            <person name="Wu L."/>
            <person name="Ma J."/>
        </authorList>
    </citation>
    <scope>NUCLEOTIDE SEQUENCE [LARGE SCALE GENOMIC DNA]</scope>
    <source>
        <strain evidence="3">CCUG 55854</strain>
    </source>
</reference>
<gene>
    <name evidence="2" type="ORF">ACFQ2N_04540</name>
</gene>
<evidence type="ECO:0000313" key="2">
    <source>
        <dbReference type="EMBL" id="MFD1041616.1"/>
    </source>
</evidence>
<evidence type="ECO:0000313" key="3">
    <source>
        <dbReference type="Proteomes" id="UP001597033"/>
    </source>
</evidence>
<protein>
    <submittedName>
        <fullName evidence="2">Uncharacterized protein</fullName>
    </submittedName>
</protein>
<feature type="region of interest" description="Disordered" evidence="1">
    <location>
        <begin position="87"/>
        <end position="128"/>
    </location>
</feature>
<accession>A0ABW3LTF9</accession>
<sequence>MFATAMFAPAGVQATRNPSFGFAQFCANRLVRRESGPLPVIFFCLRESRPERPVGAGVDHQRDTPVATPSRSHRRKALVFRIRLKCIPDRGGGGRDAPPPPPRAAGRRTGGAGGRFFRAGVDSEKKRD</sequence>
<name>A0ABW3LTF9_9GAMM</name>
<dbReference type="EMBL" id="JBHTKN010000002">
    <property type="protein sequence ID" value="MFD1041616.1"/>
    <property type="molecule type" value="Genomic_DNA"/>
</dbReference>
<evidence type="ECO:0000256" key="1">
    <source>
        <dbReference type="SAM" id="MobiDB-lite"/>
    </source>
</evidence>
<organism evidence="2 3">
    <name type="scientific">Pseudoxanthomonas kaohsiungensis</name>
    <dbReference type="NCBI Taxonomy" id="283923"/>
    <lineage>
        <taxon>Bacteria</taxon>
        <taxon>Pseudomonadati</taxon>
        <taxon>Pseudomonadota</taxon>
        <taxon>Gammaproteobacteria</taxon>
        <taxon>Lysobacterales</taxon>
        <taxon>Lysobacteraceae</taxon>
        <taxon>Pseudoxanthomonas</taxon>
    </lineage>
</organism>
<comment type="caution">
    <text evidence="2">The sequence shown here is derived from an EMBL/GenBank/DDBJ whole genome shotgun (WGS) entry which is preliminary data.</text>
</comment>
<feature type="region of interest" description="Disordered" evidence="1">
    <location>
        <begin position="52"/>
        <end position="73"/>
    </location>
</feature>
<dbReference type="RefSeq" id="WP_162377708.1">
    <property type="nucleotide sequence ID" value="NZ_JBHTKN010000002.1"/>
</dbReference>
<proteinExistence type="predicted"/>
<keyword evidence="3" id="KW-1185">Reference proteome</keyword>